<feature type="chain" id="PRO_5011667033" description="Secreted protein" evidence="1">
    <location>
        <begin position="26"/>
        <end position="163"/>
    </location>
</feature>
<evidence type="ECO:0000313" key="2">
    <source>
        <dbReference type="EMBL" id="SDJ79099.1"/>
    </source>
</evidence>
<sequence length="163" mass="17160">MRNTVRLAVLGVSGLVALSTGMAVAVTGNDVTTESVAAGSPPPIVEDYSYPGADRIEQQRGIKLIEGDGNIVLADCAASDELIEVYSRKTETSCYRVIGNTGYLKVEIPQVYTLKGDDHAVEATVTVEGQTEVVDVAENSFTPVGEGENTENGPATLLELRAS</sequence>
<feature type="signal peptide" evidence="1">
    <location>
        <begin position="1"/>
        <end position="25"/>
    </location>
</feature>
<dbReference type="AlphaFoldDB" id="A0A1G8WL72"/>
<dbReference type="EMBL" id="FNFM01000002">
    <property type="protein sequence ID" value="SDJ79099.1"/>
    <property type="molecule type" value="Genomic_DNA"/>
</dbReference>
<protein>
    <recommendedName>
        <fullName evidence="4">Secreted protein</fullName>
    </recommendedName>
</protein>
<name>A0A1G8WL72_ACTMZ</name>
<gene>
    <name evidence="2" type="ORF">SAMN04487820_102109</name>
</gene>
<evidence type="ECO:0008006" key="4">
    <source>
        <dbReference type="Google" id="ProtNLM"/>
    </source>
</evidence>
<evidence type="ECO:0000313" key="3">
    <source>
        <dbReference type="Proteomes" id="UP000199213"/>
    </source>
</evidence>
<dbReference type="Proteomes" id="UP000199213">
    <property type="component" value="Unassembled WGS sequence"/>
</dbReference>
<keyword evidence="3" id="KW-1185">Reference proteome</keyword>
<evidence type="ECO:0000256" key="1">
    <source>
        <dbReference type="SAM" id="SignalP"/>
    </source>
</evidence>
<proteinExistence type="predicted"/>
<keyword evidence="1" id="KW-0732">Signal</keyword>
<reference evidence="3" key="1">
    <citation type="submission" date="2016-10" db="EMBL/GenBank/DDBJ databases">
        <authorList>
            <person name="Varghese N."/>
            <person name="Submissions S."/>
        </authorList>
    </citation>
    <scope>NUCLEOTIDE SEQUENCE [LARGE SCALE GENOMIC DNA]</scope>
    <source>
        <strain evidence="3">DSM 45460</strain>
    </source>
</reference>
<organism evidence="2 3">
    <name type="scientific">Actinopolyspora mzabensis</name>
    <dbReference type="NCBI Taxonomy" id="995066"/>
    <lineage>
        <taxon>Bacteria</taxon>
        <taxon>Bacillati</taxon>
        <taxon>Actinomycetota</taxon>
        <taxon>Actinomycetes</taxon>
        <taxon>Actinopolysporales</taxon>
        <taxon>Actinopolysporaceae</taxon>
        <taxon>Actinopolyspora</taxon>
    </lineage>
</organism>
<accession>A0A1G8WL72</accession>